<organism evidence="2 3">
    <name type="scientific">Pseudolysinimonas kribbensis</name>
    <dbReference type="NCBI Taxonomy" id="433641"/>
    <lineage>
        <taxon>Bacteria</taxon>
        <taxon>Bacillati</taxon>
        <taxon>Actinomycetota</taxon>
        <taxon>Actinomycetes</taxon>
        <taxon>Micrococcales</taxon>
        <taxon>Microbacteriaceae</taxon>
        <taxon>Pseudolysinimonas</taxon>
    </lineage>
</organism>
<name>A0ABQ6K5L0_9MICO</name>
<keyword evidence="3" id="KW-1185">Reference proteome</keyword>
<gene>
    <name evidence="2" type="ORF">GCM10025881_27340</name>
</gene>
<evidence type="ECO:0008006" key="4">
    <source>
        <dbReference type="Google" id="ProtNLM"/>
    </source>
</evidence>
<feature type="transmembrane region" description="Helical" evidence="1">
    <location>
        <begin position="53"/>
        <end position="74"/>
    </location>
</feature>
<keyword evidence="1" id="KW-1133">Transmembrane helix</keyword>
<comment type="caution">
    <text evidence="2">The sequence shown here is derived from an EMBL/GenBank/DDBJ whole genome shotgun (WGS) entry which is preliminary data.</text>
</comment>
<evidence type="ECO:0000313" key="3">
    <source>
        <dbReference type="Proteomes" id="UP001157034"/>
    </source>
</evidence>
<keyword evidence="1" id="KW-0472">Membrane</keyword>
<accession>A0ABQ6K5L0</accession>
<evidence type="ECO:0000313" key="2">
    <source>
        <dbReference type="EMBL" id="GMA95910.1"/>
    </source>
</evidence>
<proteinExistence type="predicted"/>
<evidence type="ECO:0000256" key="1">
    <source>
        <dbReference type="SAM" id="Phobius"/>
    </source>
</evidence>
<protein>
    <recommendedName>
        <fullName evidence="4">DUF2530 domain-containing protein</fullName>
    </recommendedName>
</protein>
<dbReference type="Proteomes" id="UP001157034">
    <property type="component" value="Unassembled WGS sequence"/>
</dbReference>
<keyword evidence="1" id="KW-0812">Transmembrane</keyword>
<feature type="transmembrane region" description="Helical" evidence="1">
    <location>
        <begin position="24"/>
        <end position="47"/>
    </location>
</feature>
<dbReference type="EMBL" id="BSVB01000001">
    <property type="protein sequence ID" value="GMA95910.1"/>
    <property type="molecule type" value="Genomic_DNA"/>
</dbReference>
<reference evidence="3" key="1">
    <citation type="journal article" date="2019" name="Int. J. Syst. Evol. Microbiol.">
        <title>The Global Catalogue of Microorganisms (GCM) 10K type strain sequencing project: providing services to taxonomists for standard genome sequencing and annotation.</title>
        <authorList>
            <consortium name="The Broad Institute Genomics Platform"/>
            <consortium name="The Broad Institute Genome Sequencing Center for Infectious Disease"/>
            <person name="Wu L."/>
            <person name="Ma J."/>
        </authorList>
    </citation>
    <scope>NUCLEOTIDE SEQUENCE [LARGE SCALE GENOMIC DNA]</scope>
    <source>
        <strain evidence="3">NBRC 108894</strain>
    </source>
</reference>
<sequence length="77" mass="8601">MRLWVRAEDRRPTPEPVRTDDRKAVLSGMVVWILALGGLLLFLPALLAAHGAWWLWTVLVGLGIGVVLLIVTHLRQP</sequence>